<evidence type="ECO:0000313" key="3">
    <source>
        <dbReference type="Proteomes" id="UP000028341"/>
    </source>
</evidence>
<name>A0A081XYH9_STRTO</name>
<comment type="caution">
    <text evidence="2">The sequence shown here is derived from an EMBL/GenBank/DDBJ whole genome shotgun (WGS) entry which is preliminary data.</text>
</comment>
<sequence>MATTYRLRILVIATRPMFWANAPHMKPLNSGPTVEPSVSARRPAAVVRSSAGRSTISPRTGGRLRGAR</sequence>
<accession>A0A081XYH9</accession>
<organism evidence="2 3">
    <name type="scientific">Streptomyces toyocaensis</name>
    <dbReference type="NCBI Taxonomy" id="55952"/>
    <lineage>
        <taxon>Bacteria</taxon>
        <taxon>Bacillati</taxon>
        <taxon>Actinomycetota</taxon>
        <taxon>Actinomycetes</taxon>
        <taxon>Kitasatosporales</taxon>
        <taxon>Streptomycetaceae</taxon>
        <taxon>Streptomyces</taxon>
    </lineage>
</organism>
<dbReference type="AlphaFoldDB" id="A0A081XYH9"/>
<gene>
    <name evidence="2" type="ORF">BU52_00725</name>
</gene>
<keyword evidence="3" id="KW-1185">Reference proteome</keyword>
<dbReference type="EMBL" id="JFCB01000001">
    <property type="protein sequence ID" value="KES08602.1"/>
    <property type="molecule type" value="Genomic_DNA"/>
</dbReference>
<protein>
    <submittedName>
        <fullName evidence="2">Uncharacterized protein</fullName>
    </submittedName>
</protein>
<evidence type="ECO:0000313" key="2">
    <source>
        <dbReference type="EMBL" id="KES08602.1"/>
    </source>
</evidence>
<feature type="region of interest" description="Disordered" evidence="1">
    <location>
        <begin position="45"/>
        <end position="68"/>
    </location>
</feature>
<proteinExistence type="predicted"/>
<dbReference type="Proteomes" id="UP000028341">
    <property type="component" value="Unassembled WGS sequence"/>
</dbReference>
<reference evidence="2 3" key="1">
    <citation type="submission" date="2014-02" db="EMBL/GenBank/DDBJ databases">
        <title>The genome announcement of Streptomyces toyocaensis NRRL15009.</title>
        <authorList>
            <person name="Hong H.-J."/>
            <person name="Kwun M.J."/>
        </authorList>
    </citation>
    <scope>NUCLEOTIDE SEQUENCE [LARGE SCALE GENOMIC DNA]</scope>
    <source>
        <strain evidence="2 3">NRRL 15009</strain>
    </source>
</reference>
<evidence type="ECO:0000256" key="1">
    <source>
        <dbReference type="SAM" id="MobiDB-lite"/>
    </source>
</evidence>